<keyword evidence="3" id="KW-1185">Reference proteome</keyword>
<feature type="region of interest" description="Disordered" evidence="1">
    <location>
        <begin position="16"/>
        <end position="37"/>
    </location>
</feature>
<dbReference type="AlphaFoldDB" id="A0A835G2Z3"/>
<comment type="caution">
    <text evidence="2">The sequence shown here is derived from an EMBL/GenBank/DDBJ whole genome shotgun (WGS) entry which is preliminary data.</text>
</comment>
<evidence type="ECO:0000313" key="2">
    <source>
        <dbReference type="EMBL" id="KAF9407182.1"/>
    </source>
</evidence>
<sequence>MTTSRFIHIRLHFAGDEASGGGERGQQRAGAARDPYRRGVQMKDSSATIAILVPTAVALSIGRTARNTAIPCIRKHAAEIIINHISSMTIKHTYYVYVIKIERR</sequence>
<proteinExistence type="predicted"/>
<evidence type="ECO:0000256" key="1">
    <source>
        <dbReference type="SAM" id="MobiDB-lite"/>
    </source>
</evidence>
<reference evidence="2" key="1">
    <citation type="submission" date="2020-08" db="EMBL/GenBank/DDBJ databases">
        <title>Spodoptera exigua strain:BAW_Kor-Di-RS1 Genome sequencing and assembly.</title>
        <authorList>
            <person name="Kim J."/>
            <person name="Nam H.Y."/>
            <person name="Kwon M."/>
            <person name="Choi J.H."/>
            <person name="Cho S.R."/>
            <person name="Kim G.-H."/>
        </authorList>
    </citation>
    <scope>NUCLEOTIDE SEQUENCE</scope>
    <source>
        <strain evidence="2">BAW_Kor-Di-RS1</strain>
        <tissue evidence="2">Whole-body</tissue>
    </source>
</reference>
<name>A0A835G2Z3_SPOEX</name>
<dbReference type="EMBL" id="JACKWZ010000499">
    <property type="protein sequence ID" value="KAF9407182.1"/>
    <property type="molecule type" value="Genomic_DNA"/>
</dbReference>
<evidence type="ECO:0000313" key="3">
    <source>
        <dbReference type="Proteomes" id="UP000648187"/>
    </source>
</evidence>
<organism evidence="2 3">
    <name type="scientific">Spodoptera exigua</name>
    <name type="common">Beet armyworm</name>
    <name type="synonym">Noctua fulgens</name>
    <dbReference type="NCBI Taxonomy" id="7107"/>
    <lineage>
        <taxon>Eukaryota</taxon>
        <taxon>Metazoa</taxon>
        <taxon>Ecdysozoa</taxon>
        <taxon>Arthropoda</taxon>
        <taxon>Hexapoda</taxon>
        <taxon>Insecta</taxon>
        <taxon>Pterygota</taxon>
        <taxon>Neoptera</taxon>
        <taxon>Endopterygota</taxon>
        <taxon>Lepidoptera</taxon>
        <taxon>Glossata</taxon>
        <taxon>Ditrysia</taxon>
        <taxon>Noctuoidea</taxon>
        <taxon>Noctuidae</taxon>
        <taxon>Amphipyrinae</taxon>
        <taxon>Spodoptera</taxon>
    </lineage>
</organism>
<accession>A0A835G2Z3</accession>
<protein>
    <submittedName>
        <fullName evidence="2">Uncharacterized protein</fullName>
    </submittedName>
</protein>
<dbReference type="Proteomes" id="UP000648187">
    <property type="component" value="Unassembled WGS sequence"/>
</dbReference>
<gene>
    <name evidence="2" type="ORF">HW555_012721</name>
</gene>